<evidence type="ECO:0000313" key="2">
    <source>
        <dbReference type="Proteomes" id="UP000022447"/>
    </source>
</evidence>
<dbReference type="PATRIC" id="fig|1449350.3.peg.723"/>
<proteinExistence type="predicted"/>
<dbReference type="Pfam" id="PF11367">
    <property type="entry name" value="Tail_completion_gp17"/>
    <property type="match status" value="1"/>
</dbReference>
<dbReference type="Gene3D" id="3.30.2000.30">
    <property type="match status" value="1"/>
</dbReference>
<organism evidence="1 2">
    <name type="scientific">Roseivivax halodurans JCM 10272</name>
    <dbReference type="NCBI Taxonomy" id="1449350"/>
    <lineage>
        <taxon>Bacteria</taxon>
        <taxon>Pseudomonadati</taxon>
        <taxon>Pseudomonadota</taxon>
        <taxon>Alphaproteobacteria</taxon>
        <taxon>Rhodobacterales</taxon>
        <taxon>Roseobacteraceae</taxon>
        <taxon>Roseivivax</taxon>
    </lineage>
</organism>
<sequence>MSYAIASALQEAVYQRLIGDPAVSDATGGHVYDALPSGTPPGLYLTLGDEQVRDASDKTGSGAWHDLTLAVVSGPAGFLAAKTVAVAASDALADADLALARGRLVSLRFLKARARRLADGGRRIDLNFRARVEDD</sequence>
<dbReference type="eggNOG" id="ENOG5032U2V">
    <property type="taxonomic scope" value="Bacteria"/>
</dbReference>
<dbReference type="InterPro" id="IPR053745">
    <property type="entry name" value="Viral_Tail_Comp_sf"/>
</dbReference>
<comment type="caution">
    <text evidence="1">The sequence shown here is derived from an EMBL/GenBank/DDBJ whole genome shotgun (WGS) entry which is preliminary data.</text>
</comment>
<keyword evidence="2" id="KW-1185">Reference proteome</keyword>
<dbReference type="OrthoDB" id="7644395at2"/>
<gene>
    <name evidence="1" type="ORF">OCH239_08380</name>
</gene>
<dbReference type="InterPro" id="IPR021508">
    <property type="entry name" value="Gp17-like"/>
</dbReference>
<evidence type="ECO:0000313" key="1">
    <source>
        <dbReference type="EMBL" id="ETX16165.1"/>
    </source>
</evidence>
<dbReference type="EMBL" id="JALZ01000002">
    <property type="protein sequence ID" value="ETX16165.1"/>
    <property type="molecule type" value="Genomic_DNA"/>
</dbReference>
<protein>
    <submittedName>
        <fullName evidence="1">Gene transfer agent protein</fullName>
    </submittedName>
</protein>
<name>X7EJT7_9RHOB</name>
<accession>X7EJT7</accession>
<reference evidence="1 2" key="1">
    <citation type="submission" date="2014-01" db="EMBL/GenBank/DDBJ databases">
        <title>Roseivivax halodurans JCM 10272 Genome Sequencing.</title>
        <authorList>
            <person name="Lai Q."/>
            <person name="Li G."/>
            <person name="Shao Z."/>
        </authorList>
    </citation>
    <scope>NUCLEOTIDE SEQUENCE [LARGE SCALE GENOMIC DNA]</scope>
    <source>
        <strain evidence="1 2">JCM 10272</strain>
    </source>
</reference>
<dbReference type="AlphaFoldDB" id="X7EJT7"/>
<dbReference type="STRING" id="1449350.OCH239_08380"/>
<dbReference type="Proteomes" id="UP000022447">
    <property type="component" value="Unassembled WGS sequence"/>
</dbReference>